<evidence type="ECO:0000313" key="1">
    <source>
        <dbReference type="EMBL" id="KAF9524292.1"/>
    </source>
</evidence>
<gene>
    <name evidence="1" type="ORF">CPB83DRAFT_898042</name>
</gene>
<comment type="caution">
    <text evidence="1">The sequence shown here is derived from an EMBL/GenBank/DDBJ whole genome shotgun (WGS) entry which is preliminary data.</text>
</comment>
<proteinExistence type="predicted"/>
<dbReference type="AlphaFoldDB" id="A0A9P6E895"/>
<organism evidence="1 2">
    <name type="scientific">Crepidotus variabilis</name>
    <dbReference type="NCBI Taxonomy" id="179855"/>
    <lineage>
        <taxon>Eukaryota</taxon>
        <taxon>Fungi</taxon>
        <taxon>Dikarya</taxon>
        <taxon>Basidiomycota</taxon>
        <taxon>Agaricomycotina</taxon>
        <taxon>Agaricomycetes</taxon>
        <taxon>Agaricomycetidae</taxon>
        <taxon>Agaricales</taxon>
        <taxon>Agaricineae</taxon>
        <taxon>Crepidotaceae</taxon>
        <taxon>Crepidotus</taxon>
    </lineage>
</organism>
<accession>A0A9P6E895</accession>
<name>A0A9P6E895_9AGAR</name>
<protein>
    <submittedName>
        <fullName evidence="1">Uncharacterized protein</fullName>
    </submittedName>
</protein>
<sequence length="69" mass="7702">MTSTRSRRFKLFVVFAILAFVLGYNIAKLAFMKSALKQSSGLDKAGSTESAGLENAEHFRNALEVDIFW</sequence>
<keyword evidence="2" id="KW-1185">Reference proteome</keyword>
<dbReference type="EMBL" id="MU157901">
    <property type="protein sequence ID" value="KAF9524292.1"/>
    <property type="molecule type" value="Genomic_DNA"/>
</dbReference>
<dbReference type="Proteomes" id="UP000807306">
    <property type="component" value="Unassembled WGS sequence"/>
</dbReference>
<reference evidence="1" key="1">
    <citation type="submission" date="2020-11" db="EMBL/GenBank/DDBJ databases">
        <authorList>
            <consortium name="DOE Joint Genome Institute"/>
            <person name="Ahrendt S."/>
            <person name="Riley R."/>
            <person name="Andreopoulos W."/>
            <person name="Labutti K."/>
            <person name="Pangilinan J."/>
            <person name="Ruiz-Duenas F.J."/>
            <person name="Barrasa J.M."/>
            <person name="Sanchez-Garcia M."/>
            <person name="Camarero S."/>
            <person name="Miyauchi S."/>
            <person name="Serrano A."/>
            <person name="Linde D."/>
            <person name="Babiker R."/>
            <person name="Drula E."/>
            <person name="Ayuso-Fernandez I."/>
            <person name="Pacheco R."/>
            <person name="Padilla G."/>
            <person name="Ferreira P."/>
            <person name="Barriuso J."/>
            <person name="Kellner H."/>
            <person name="Castanera R."/>
            <person name="Alfaro M."/>
            <person name="Ramirez L."/>
            <person name="Pisabarro A.G."/>
            <person name="Kuo A."/>
            <person name="Tritt A."/>
            <person name="Lipzen A."/>
            <person name="He G."/>
            <person name="Yan M."/>
            <person name="Ng V."/>
            <person name="Cullen D."/>
            <person name="Martin F."/>
            <person name="Rosso M.-N."/>
            <person name="Henrissat B."/>
            <person name="Hibbett D."/>
            <person name="Martinez A.T."/>
            <person name="Grigoriev I.V."/>
        </authorList>
    </citation>
    <scope>NUCLEOTIDE SEQUENCE</scope>
    <source>
        <strain evidence="1">CBS 506.95</strain>
    </source>
</reference>
<evidence type="ECO:0000313" key="2">
    <source>
        <dbReference type="Proteomes" id="UP000807306"/>
    </source>
</evidence>